<dbReference type="EMBL" id="JAEUBG010003196">
    <property type="protein sequence ID" value="KAH3683267.1"/>
    <property type="molecule type" value="Genomic_DNA"/>
</dbReference>
<dbReference type="Proteomes" id="UP000774326">
    <property type="component" value="Unassembled WGS sequence"/>
</dbReference>
<reference evidence="1" key="1">
    <citation type="journal article" date="2021" name="Open Biol.">
        <title>Shared evolutionary footprints suggest mitochondrial oxidative damage underlies multiple complex I losses in fungi.</title>
        <authorList>
            <person name="Schikora-Tamarit M.A."/>
            <person name="Marcet-Houben M."/>
            <person name="Nosek J."/>
            <person name="Gabaldon T."/>
        </authorList>
    </citation>
    <scope>NUCLEOTIDE SEQUENCE</scope>
    <source>
        <strain evidence="1">CBS2887</strain>
    </source>
</reference>
<name>A0A9P8Q2Z1_WICPI</name>
<reference evidence="1" key="2">
    <citation type="submission" date="2021-01" db="EMBL/GenBank/DDBJ databases">
        <authorList>
            <person name="Schikora-Tamarit M.A."/>
        </authorList>
    </citation>
    <scope>NUCLEOTIDE SEQUENCE</scope>
    <source>
        <strain evidence="1">CBS2887</strain>
    </source>
</reference>
<dbReference type="AlphaFoldDB" id="A0A9P8Q2Z1"/>
<sequence>MGDSLRGQIGGDQVLWVTGFTRVWSQDKGVEPTRRTVVVQVGQVGVDVVQLWVLLRILGDFEEWLEEVPQNVLERVYLVGLLVDVVQSWNLNQPSDIVTDQVVVNDPRSKLVPFINRTTIDGDTVLTHLILGVLQVTEDFLGDPSKERGRSPSRPGSLGSGLEVAMRLIDPSLYPGLDVGGLDSEVLEPVSPKPGDFGMEGGGGGWKRLPTDDLREFRFTDSSSPSIAFSLASWSYMFFSSAYVKFVLRDWLTLPKSSKSPGESTSFDFLRVTSGSSSERSEKFLAGSIETGNYIVWLNAVTQSMELNFKTTCKL</sequence>
<keyword evidence="2" id="KW-1185">Reference proteome</keyword>
<evidence type="ECO:0000313" key="1">
    <source>
        <dbReference type="EMBL" id="KAH3683267.1"/>
    </source>
</evidence>
<proteinExistence type="predicted"/>
<accession>A0A9P8Q2Z1</accession>
<comment type="caution">
    <text evidence="1">The sequence shown here is derived from an EMBL/GenBank/DDBJ whole genome shotgun (WGS) entry which is preliminary data.</text>
</comment>
<gene>
    <name evidence="1" type="ORF">WICPIJ_005736</name>
</gene>
<evidence type="ECO:0000313" key="2">
    <source>
        <dbReference type="Proteomes" id="UP000774326"/>
    </source>
</evidence>
<protein>
    <submittedName>
        <fullName evidence="1">Uncharacterized protein</fullName>
    </submittedName>
</protein>
<organism evidence="1 2">
    <name type="scientific">Wickerhamomyces pijperi</name>
    <name type="common">Yeast</name>
    <name type="synonym">Pichia pijperi</name>
    <dbReference type="NCBI Taxonomy" id="599730"/>
    <lineage>
        <taxon>Eukaryota</taxon>
        <taxon>Fungi</taxon>
        <taxon>Dikarya</taxon>
        <taxon>Ascomycota</taxon>
        <taxon>Saccharomycotina</taxon>
        <taxon>Saccharomycetes</taxon>
        <taxon>Phaffomycetales</taxon>
        <taxon>Wickerhamomycetaceae</taxon>
        <taxon>Wickerhamomyces</taxon>
    </lineage>
</organism>